<dbReference type="GO" id="GO:0016020">
    <property type="term" value="C:membrane"/>
    <property type="evidence" value="ECO:0007669"/>
    <property type="project" value="UniProtKB-SubCell"/>
</dbReference>
<accession>A0A4Q1BEC6</accession>
<evidence type="ECO:0000256" key="5">
    <source>
        <dbReference type="SAM" id="MobiDB-lite"/>
    </source>
</evidence>
<feature type="compositionally biased region" description="Basic and acidic residues" evidence="5">
    <location>
        <begin position="135"/>
        <end position="150"/>
    </location>
</feature>
<dbReference type="InterPro" id="IPR008521">
    <property type="entry name" value="Mg_trans_NIPA"/>
</dbReference>
<dbReference type="PROSITE" id="PS51257">
    <property type="entry name" value="PROKAR_LIPOPROTEIN"/>
    <property type="match status" value="1"/>
</dbReference>
<feature type="transmembrane region" description="Helical" evidence="6">
    <location>
        <begin position="260"/>
        <end position="279"/>
    </location>
</feature>
<feature type="transmembrane region" description="Helical" evidence="6">
    <location>
        <begin position="425"/>
        <end position="443"/>
    </location>
</feature>
<dbReference type="AlphaFoldDB" id="A0A4Q1BEC6"/>
<evidence type="ECO:0000256" key="1">
    <source>
        <dbReference type="ARBA" id="ARBA00004141"/>
    </source>
</evidence>
<feature type="transmembrane region" description="Helical" evidence="6">
    <location>
        <begin position="291"/>
        <end position="313"/>
    </location>
</feature>
<dbReference type="Pfam" id="PF05653">
    <property type="entry name" value="Mg_trans_NIPA"/>
    <property type="match status" value="1"/>
</dbReference>
<feature type="transmembrane region" description="Helical" evidence="6">
    <location>
        <begin position="205"/>
        <end position="226"/>
    </location>
</feature>
<keyword evidence="8" id="KW-1185">Reference proteome</keyword>
<name>A0A4Q1BEC6_TREME</name>
<comment type="caution">
    <text evidence="7">The sequence shown here is derived from an EMBL/GenBank/DDBJ whole genome shotgun (WGS) entry which is preliminary data.</text>
</comment>
<feature type="compositionally biased region" description="Acidic residues" evidence="5">
    <location>
        <begin position="168"/>
        <end position="195"/>
    </location>
</feature>
<dbReference type="EMBL" id="SDIL01000092">
    <property type="protein sequence ID" value="RXK36606.1"/>
    <property type="molecule type" value="Genomic_DNA"/>
</dbReference>
<feature type="compositionally biased region" description="Low complexity" evidence="5">
    <location>
        <begin position="45"/>
        <end position="70"/>
    </location>
</feature>
<dbReference type="OrthoDB" id="165382at2759"/>
<feature type="transmembrane region" description="Helical" evidence="6">
    <location>
        <begin position="12"/>
        <end position="31"/>
    </location>
</feature>
<evidence type="ECO:0000256" key="2">
    <source>
        <dbReference type="ARBA" id="ARBA00022692"/>
    </source>
</evidence>
<feature type="transmembrane region" description="Helical" evidence="6">
    <location>
        <begin position="394"/>
        <end position="413"/>
    </location>
</feature>
<feature type="transmembrane region" description="Helical" evidence="6">
    <location>
        <begin position="325"/>
        <end position="342"/>
    </location>
</feature>
<keyword evidence="4 6" id="KW-0472">Membrane</keyword>
<keyword evidence="3 6" id="KW-1133">Transmembrane helix</keyword>
<dbReference type="PANTHER" id="PTHR12570">
    <property type="match status" value="1"/>
</dbReference>
<feature type="region of interest" description="Disordered" evidence="5">
    <location>
        <begin position="99"/>
        <end position="195"/>
    </location>
</feature>
<evidence type="ECO:0000313" key="8">
    <source>
        <dbReference type="Proteomes" id="UP000289152"/>
    </source>
</evidence>
<evidence type="ECO:0000313" key="7">
    <source>
        <dbReference type="EMBL" id="RXK36606.1"/>
    </source>
</evidence>
<dbReference type="GO" id="GO:0015095">
    <property type="term" value="F:magnesium ion transmembrane transporter activity"/>
    <property type="evidence" value="ECO:0007669"/>
    <property type="project" value="InterPro"/>
</dbReference>
<dbReference type="VEuPathDB" id="FungiDB:TREMEDRAFT_60376"/>
<gene>
    <name evidence="7" type="ORF">M231_06147</name>
</gene>
<dbReference type="SUPFAM" id="SSF103481">
    <property type="entry name" value="Multidrug resistance efflux transporter EmrE"/>
    <property type="match status" value="1"/>
</dbReference>
<evidence type="ECO:0000256" key="6">
    <source>
        <dbReference type="SAM" id="Phobius"/>
    </source>
</evidence>
<dbReference type="PANTHER" id="PTHR12570:SF65">
    <property type="entry name" value="MAGNESIUM TRANSPORTER NIPA9-RELATED"/>
    <property type="match status" value="1"/>
</dbReference>
<sequence>MISFKSVSSSSLIGVAIACSGNVLISLALTVQKLAHRRQHEELISRSTTHSGTSSHTPSNSGSSETSSQSYGRDTSDPCSPSPIRTEITALPVVLMSSEEPKGQRGPPAKSILLAPGPPSHPQDFSVDSQSAQKISREDTVQSSLTDERPQAQAHRTRIHIKSPTPGPDDDEGNGENEGNMEQDEQRDEEQEEQVEEGMYLRSKLWWLGMILITIGEGGNFLSYGFAPASVVAPLGTVALIANCIFAPLLLKEKFHPRELIGMGLAILGAVTVVWSSSTTNPRLNPDQLKIAISQPIFIIYTILCSLFVFILITLSRSPRWGGKLIGIDVGICALFGGYTVLSTKALSSLLSTMFLSALEYPITWVLIGVLVGTSVMQIKYLNKALMRFESKEVIPTQFVFFSLAAIIGSAVLYQEFRGSPLSRFVNFAFGIGTTFLGVYLLTTVPTSQPLSQLSSPPSPPSQLHTIETLTSPTSRTLILPNERTPLLPSSSTTADYIPPISPRSPIPTLPTLPNITPVSTTGRIRLLSRASNRDFAPLGLNSQAGFLLLATTPPTPGMRARSMSRGKRDEEYVFPVSEMRRGSVGRTGLGL</sequence>
<organism evidence="7 8">
    <name type="scientific">Tremella mesenterica</name>
    <name type="common">Jelly fungus</name>
    <dbReference type="NCBI Taxonomy" id="5217"/>
    <lineage>
        <taxon>Eukaryota</taxon>
        <taxon>Fungi</taxon>
        <taxon>Dikarya</taxon>
        <taxon>Basidiomycota</taxon>
        <taxon>Agaricomycotina</taxon>
        <taxon>Tremellomycetes</taxon>
        <taxon>Tremellales</taxon>
        <taxon>Tremellaceae</taxon>
        <taxon>Tremella</taxon>
    </lineage>
</organism>
<evidence type="ECO:0000256" key="3">
    <source>
        <dbReference type="ARBA" id="ARBA00022989"/>
    </source>
</evidence>
<dbReference type="InterPro" id="IPR037185">
    <property type="entry name" value="EmrE-like"/>
</dbReference>
<proteinExistence type="predicted"/>
<evidence type="ECO:0008006" key="9">
    <source>
        <dbReference type="Google" id="ProtNLM"/>
    </source>
</evidence>
<dbReference type="Proteomes" id="UP000289152">
    <property type="component" value="Unassembled WGS sequence"/>
</dbReference>
<feature type="transmembrane region" description="Helical" evidence="6">
    <location>
        <begin position="232"/>
        <end position="251"/>
    </location>
</feature>
<protein>
    <recommendedName>
        <fullName evidence="9">DUF803-domain-containing protein</fullName>
    </recommendedName>
</protein>
<reference evidence="7 8" key="1">
    <citation type="submission" date="2016-06" db="EMBL/GenBank/DDBJ databases">
        <title>Evolution of pathogenesis and genome organization in the Tremellales.</title>
        <authorList>
            <person name="Cuomo C."/>
            <person name="Litvintseva A."/>
            <person name="Heitman J."/>
            <person name="Chen Y."/>
            <person name="Sun S."/>
            <person name="Springer D."/>
            <person name="Dromer F."/>
            <person name="Young S."/>
            <person name="Zeng Q."/>
            <person name="Chapman S."/>
            <person name="Gujja S."/>
            <person name="Saif S."/>
            <person name="Birren B."/>
        </authorList>
    </citation>
    <scope>NUCLEOTIDE SEQUENCE [LARGE SCALE GENOMIC DNA]</scope>
    <source>
        <strain evidence="7 8">ATCC 28783</strain>
    </source>
</reference>
<comment type="subcellular location">
    <subcellularLocation>
        <location evidence="1">Membrane</location>
        <topology evidence="1">Multi-pass membrane protein</topology>
    </subcellularLocation>
</comment>
<dbReference type="InParanoid" id="A0A4Q1BEC6"/>
<feature type="region of interest" description="Disordered" evidence="5">
    <location>
        <begin position="43"/>
        <end position="84"/>
    </location>
</feature>
<keyword evidence="2 6" id="KW-0812">Transmembrane</keyword>
<feature type="transmembrane region" description="Helical" evidence="6">
    <location>
        <begin position="362"/>
        <end position="382"/>
    </location>
</feature>
<evidence type="ECO:0000256" key="4">
    <source>
        <dbReference type="ARBA" id="ARBA00023136"/>
    </source>
</evidence>